<evidence type="ECO:0000313" key="3">
    <source>
        <dbReference type="Proteomes" id="UP001140091"/>
    </source>
</evidence>
<evidence type="ECO:0000256" key="1">
    <source>
        <dbReference type="SAM" id="MobiDB-lite"/>
    </source>
</evidence>
<dbReference type="EMBL" id="JANBPK010001101">
    <property type="protein sequence ID" value="KAJ2925901.1"/>
    <property type="molecule type" value="Genomic_DNA"/>
</dbReference>
<comment type="caution">
    <text evidence="2">The sequence shown here is derived from an EMBL/GenBank/DDBJ whole genome shotgun (WGS) entry which is preliminary data.</text>
</comment>
<feature type="compositionally biased region" description="Polar residues" evidence="1">
    <location>
        <begin position="23"/>
        <end position="40"/>
    </location>
</feature>
<gene>
    <name evidence="2" type="ORF">H1R20_g11198</name>
</gene>
<evidence type="ECO:0000313" key="2">
    <source>
        <dbReference type="EMBL" id="KAJ2925901.1"/>
    </source>
</evidence>
<reference evidence="2" key="1">
    <citation type="submission" date="2022-06" db="EMBL/GenBank/DDBJ databases">
        <title>Genome Sequence of Candolleomyces eurysporus.</title>
        <authorList>
            <person name="Buettner E."/>
        </authorList>
    </citation>
    <scope>NUCLEOTIDE SEQUENCE</scope>
    <source>
        <strain evidence="2">VTCC 930004</strain>
    </source>
</reference>
<protein>
    <submittedName>
        <fullName evidence="2">Uncharacterized protein</fullName>
    </submittedName>
</protein>
<feature type="non-terminal residue" evidence="2">
    <location>
        <position position="93"/>
    </location>
</feature>
<keyword evidence="3" id="KW-1185">Reference proteome</keyword>
<proteinExistence type="predicted"/>
<feature type="compositionally biased region" description="Acidic residues" evidence="1">
    <location>
        <begin position="44"/>
        <end position="85"/>
    </location>
</feature>
<dbReference type="Proteomes" id="UP001140091">
    <property type="component" value="Unassembled WGS sequence"/>
</dbReference>
<sequence>MAVGHLPQRISKNPASFIINRPEASSTHVPLNANFESITNDRTEGEEDGAGDDDGGGEDEDEDEDEEGEMIEGDMDNEEGTEPTDADIVMYGY</sequence>
<dbReference type="AlphaFoldDB" id="A0A9W8IYW4"/>
<feature type="region of interest" description="Disordered" evidence="1">
    <location>
        <begin position="1"/>
        <end position="93"/>
    </location>
</feature>
<name>A0A9W8IYW4_9AGAR</name>
<accession>A0A9W8IYW4</accession>
<organism evidence="2 3">
    <name type="scientific">Candolleomyces eurysporus</name>
    <dbReference type="NCBI Taxonomy" id="2828524"/>
    <lineage>
        <taxon>Eukaryota</taxon>
        <taxon>Fungi</taxon>
        <taxon>Dikarya</taxon>
        <taxon>Basidiomycota</taxon>
        <taxon>Agaricomycotina</taxon>
        <taxon>Agaricomycetes</taxon>
        <taxon>Agaricomycetidae</taxon>
        <taxon>Agaricales</taxon>
        <taxon>Agaricineae</taxon>
        <taxon>Psathyrellaceae</taxon>
        <taxon>Candolleomyces</taxon>
    </lineage>
</organism>